<gene>
    <name evidence="2" type="ORF">SAMN05421743_114107</name>
</gene>
<keyword evidence="3" id="KW-1185">Reference proteome</keyword>
<dbReference type="STRING" id="571932.SAMN05421743_114107"/>
<dbReference type="Proteomes" id="UP000198584">
    <property type="component" value="Unassembled WGS sequence"/>
</dbReference>
<organism evidence="2 3">
    <name type="scientific">Thalassobacillus cyri</name>
    <dbReference type="NCBI Taxonomy" id="571932"/>
    <lineage>
        <taxon>Bacteria</taxon>
        <taxon>Bacillati</taxon>
        <taxon>Bacillota</taxon>
        <taxon>Bacilli</taxon>
        <taxon>Bacillales</taxon>
        <taxon>Bacillaceae</taxon>
        <taxon>Thalassobacillus</taxon>
    </lineage>
</organism>
<dbReference type="AlphaFoldDB" id="A0A1H4G8S9"/>
<dbReference type="OrthoDB" id="9792554at2"/>
<feature type="domain" description="Hemerythrin-like" evidence="1">
    <location>
        <begin position="12"/>
        <end position="149"/>
    </location>
</feature>
<evidence type="ECO:0000259" key="1">
    <source>
        <dbReference type="Pfam" id="PF01814"/>
    </source>
</evidence>
<evidence type="ECO:0000313" key="2">
    <source>
        <dbReference type="EMBL" id="SEB06026.1"/>
    </source>
</evidence>
<protein>
    <submittedName>
        <fullName evidence="2">Hemerythrin HHE cation binding domain-containing protein</fullName>
    </submittedName>
</protein>
<accession>A0A1H4G8S9</accession>
<proteinExistence type="predicted"/>
<dbReference type="RefSeq" id="WP_093045922.1">
    <property type="nucleotide sequence ID" value="NZ_FNQR01000014.1"/>
</dbReference>
<dbReference type="Gene3D" id="1.20.120.520">
    <property type="entry name" value="nmb1532 protein domain like"/>
    <property type="match status" value="1"/>
</dbReference>
<dbReference type="InterPro" id="IPR012312">
    <property type="entry name" value="Hemerythrin-like"/>
</dbReference>
<evidence type="ECO:0000313" key="3">
    <source>
        <dbReference type="Proteomes" id="UP000198584"/>
    </source>
</evidence>
<dbReference type="EMBL" id="FNQR01000014">
    <property type="protein sequence ID" value="SEB06026.1"/>
    <property type="molecule type" value="Genomic_DNA"/>
</dbReference>
<name>A0A1H4G8S9_9BACI</name>
<reference evidence="3" key="1">
    <citation type="submission" date="2016-10" db="EMBL/GenBank/DDBJ databases">
        <authorList>
            <person name="Varghese N."/>
            <person name="Submissions S."/>
        </authorList>
    </citation>
    <scope>NUCLEOTIDE SEQUENCE [LARGE SCALE GENOMIC DNA]</scope>
    <source>
        <strain evidence="3">CCM7597</strain>
    </source>
</reference>
<dbReference type="Pfam" id="PF01814">
    <property type="entry name" value="Hemerythrin"/>
    <property type="match status" value="1"/>
</dbReference>
<sequence length="158" mass="18962">MLRGYRHIRMQVELFLKDHQSLREEMGIIDGWLTDIEQMGRLSDEELKRLVVPVKHFYEQLSAHLTLEEQELFPLLTKEIEEKGYLYFTFELEHQQMKQYIKQFLYMVERFRDRTVGIEKGNSILITLRFALEAVAAHFIREEEILFPEILKLTGKTV</sequence>